<evidence type="ECO:0000313" key="3">
    <source>
        <dbReference type="Proteomes" id="UP000030528"/>
    </source>
</evidence>
<reference evidence="2 3" key="1">
    <citation type="submission" date="2013-08" db="EMBL/GenBank/DDBJ databases">
        <authorList>
            <person name="Huang J."/>
            <person name="Wang G."/>
        </authorList>
    </citation>
    <scope>NUCLEOTIDE SEQUENCE [LARGE SCALE GENOMIC DNA]</scope>
    <source>
        <strain evidence="2 3">JSM 076056</strain>
    </source>
</reference>
<dbReference type="Proteomes" id="UP000030528">
    <property type="component" value="Unassembled WGS sequence"/>
</dbReference>
<organism evidence="2 3">
    <name type="scientific">Pontibacillus halophilus JSM 076056 = DSM 19796</name>
    <dbReference type="NCBI Taxonomy" id="1385510"/>
    <lineage>
        <taxon>Bacteria</taxon>
        <taxon>Bacillati</taxon>
        <taxon>Bacillota</taxon>
        <taxon>Bacilli</taxon>
        <taxon>Bacillales</taxon>
        <taxon>Bacillaceae</taxon>
        <taxon>Pontibacillus</taxon>
    </lineage>
</organism>
<dbReference type="EMBL" id="AVPE01000004">
    <property type="protein sequence ID" value="KGX92945.1"/>
    <property type="molecule type" value="Genomic_DNA"/>
</dbReference>
<keyword evidence="2" id="KW-0489">Methyltransferase</keyword>
<dbReference type="GO" id="GO:0008168">
    <property type="term" value="F:methyltransferase activity"/>
    <property type="evidence" value="ECO:0007669"/>
    <property type="project" value="UniProtKB-KW"/>
</dbReference>
<name>A0A0A5GP47_9BACI</name>
<feature type="domain" description="Methyltransferase" evidence="1">
    <location>
        <begin position="163"/>
        <end position="258"/>
    </location>
</feature>
<dbReference type="RefSeq" id="WP_026800021.1">
    <property type="nucleotide sequence ID" value="NZ_AULI01000006.1"/>
</dbReference>
<keyword evidence="2" id="KW-0808">Transferase</keyword>
<dbReference type="STRING" id="1385510.GCA_000425205_01588"/>
<dbReference type="InterPro" id="IPR053173">
    <property type="entry name" value="SAM-binding_MTase"/>
</dbReference>
<dbReference type="PANTHER" id="PTHR45128">
    <property type="entry name" value="METHYLTRANSFERASE TYPE 11"/>
    <property type="match status" value="1"/>
</dbReference>
<dbReference type="InterPro" id="IPR029063">
    <property type="entry name" value="SAM-dependent_MTases_sf"/>
</dbReference>
<keyword evidence="3" id="KW-1185">Reference proteome</keyword>
<dbReference type="OrthoDB" id="146133at2"/>
<dbReference type="GO" id="GO:0032259">
    <property type="term" value="P:methylation"/>
    <property type="evidence" value="ECO:0007669"/>
    <property type="project" value="UniProtKB-KW"/>
</dbReference>
<dbReference type="CDD" id="cd02440">
    <property type="entry name" value="AdoMet_MTases"/>
    <property type="match status" value="1"/>
</dbReference>
<dbReference type="SUPFAM" id="SSF53335">
    <property type="entry name" value="S-adenosyl-L-methionine-dependent methyltransferases"/>
    <property type="match status" value="1"/>
</dbReference>
<gene>
    <name evidence="2" type="ORF">N781_13775</name>
</gene>
<dbReference type="PANTHER" id="PTHR45128:SF1">
    <property type="entry name" value="S-ADENOSYLMETHIONINE-DEPENDENT METHYLTRANSFERASE RV2258C"/>
    <property type="match status" value="1"/>
</dbReference>
<comment type="caution">
    <text evidence="2">The sequence shown here is derived from an EMBL/GenBank/DDBJ whole genome shotgun (WGS) entry which is preliminary data.</text>
</comment>
<dbReference type="eggNOG" id="COG4106">
    <property type="taxonomic scope" value="Bacteria"/>
</dbReference>
<proteinExistence type="predicted"/>
<dbReference type="AlphaFoldDB" id="A0A0A5GP47"/>
<dbReference type="Gene3D" id="3.40.50.150">
    <property type="entry name" value="Vaccinia Virus protein VP39"/>
    <property type="match status" value="1"/>
</dbReference>
<evidence type="ECO:0000259" key="1">
    <source>
        <dbReference type="Pfam" id="PF13649"/>
    </source>
</evidence>
<evidence type="ECO:0000313" key="2">
    <source>
        <dbReference type="EMBL" id="KGX92945.1"/>
    </source>
</evidence>
<accession>A0A0A5GP47</accession>
<sequence>MKEWQKALKARGWMKKNESFLSTWHAYVGNELNLFRMFEKPKTVREVVDETGLSEELLDCWVQIGAVVHHLRKRTGNRYRTSKKNCGEFLSSEGAGIGALLKEVMELHIPTLLSYPTYMTSNERAVFNHDRFGSVVAETSSLLENFAIKRIKRIVQEENTQTVVDLGCGYGGYLRKLTETFPTVDMVGVDLNEDVVAYARQLSKEYSNIQFEVGDASTWHPSTGEVDLVLIHNIFHYLDLTSRQQLLRHISKWISKDGKISVITPINDIDQSMAFPKVFNGFFTAHSNLHPLPTVEGIQEMAHEVGLTISKFQPIVREGGWYSYWLTPQQTDVPLEV</sequence>
<protein>
    <submittedName>
        <fullName evidence="2">Methyltransferase type 12</fullName>
    </submittedName>
</protein>
<dbReference type="Pfam" id="PF13649">
    <property type="entry name" value="Methyltransf_25"/>
    <property type="match status" value="1"/>
</dbReference>
<dbReference type="InterPro" id="IPR041698">
    <property type="entry name" value="Methyltransf_25"/>
</dbReference>